<feature type="compositionally biased region" description="Basic and acidic residues" evidence="4">
    <location>
        <begin position="137"/>
        <end position="150"/>
    </location>
</feature>
<dbReference type="GO" id="GO:0046872">
    <property type="term" value="F:metal ion binding"/>
    <property type="evidence" value="ECO:0007669"/>
    <property type="project" value="UniProtKB-KW"/>
</dbReference>
<dbReference type="Gene3D" id="2.170.150.70">
    <property type="match status" value="1"/>
</dbReference>
<evidence type="ECO:0000313" key="6">
    <source>
        <dbReference type="EMBL" id="KAF2005335.1"/>
    </source>
</evidence>
<evidence type="ECO:0000256" key="2">
    <source>
        <dbReference type="ARBA" id="ARBA00022723"/>
    </source>
</evidence>
<evidence type="ECO:0000256" key="4">
    <source>
        <dbReference type="SAM" id="MobiDB-lite"/>
    </source>
</evidence>
<evidence type="ECO:0000256" key="1">
    <source>
        <dbReference type="ARBA" id="ARBA00005495"/>
    </source>
</evidence>
<dbReference type="PANTHER" id="PTHR28620">
    <property type="entry name" value="CENTROMERE PROTEIN V"/>
    <property type="match status" value="1"/>
</dbReference>
<dbReference type="InterPro" id="IPR011057">
    <property type="entry name" value="Mss4-like_sf"/>
</dbReference>
<feature type="domain" description="CENP-V/GFA" evidence="5">
    <location>
        <begin position="20"/>
        <end position="135"/>
    </location>
</feature>
<reference evidence="6" key="1">
    <citation type="journal article" date="2020" name="Stud. Mycol.">
        <title>101 Dothideomycetes genomes: a test case for predicting lifestyles and emergence of pathogens.</title>
        <authorList>
            <person name="Haridas S."/>
            <person name="Albert R."/>
            <person name="Binder M."/>
            <person name="Bloem J."/>
            <person name="Labutti K."/>
            <person name="Salamov A."/>
            <person name="Andreopoulos B."/>
            <person name="Baker S."/>
            <person name="Barry K."/>
            <person name="Bills G."/>
            <person name="Bluhm B."/>
            <person name="Cannon C."/>
            <person name="Castanera R."/>
            <person name="Culley D."/>
            <person name="Daum C."/>
            <person name="Ezra D."/>
            <person name="Gonzalez J."/>
            <person name="Henrissat B."/>
            <person name="Kuo A."/>
            <person name="Liang C."/>
            <person name="Lipzen A."/>
            <person name="Lutzoni F."/>
            <person name="Magnuson J."/>
            <person name="Mondo S."/>
            <person name="Nolan M."/>
            <person name="Ohm R."/>
            <person name="Pangilinan J."/>
            <person name="Park H.-J."/>
            <person name="Ramirez L."/>
            <person name="Alfaro M."/>
            <person name="Sun H."/>
            <person name="Tritt A."/>
            <person name="Yoshinaga Y."/>
            <person name="Zwiers L.-H."/>
            <person name="Turgeon B."/>
            <person name="Goodwin S."/>
            <person name="Spatafora J."/>
            <person name="Crous P."/>
            <person name="Grigoriev I."/>
        </authorList>
    </citation>
    <scope>NUCLEOTIDE SEQUENCE</scope>
    <source>
        <strain evidence="6">CBS 123094</strain>
    </source>
</reference>
<dbReference type="InterPro" id="IPR052355">
    <property type="entry name" value="CENP-V-like"/>
</dbReference>
<dbReference type="PROSITE" id="PS51891">
    <property type="entry name" value="CENP_V_GFA"/>
    <property type="match status" value="1"/>
</dbReference>
<organism evidence="6 7">
    <name type="scientific">Amniculicola lignicola CBS 123094</name>
    <dbReference type="NCBI Taxonomy" id="1392246"/>
    <lineage>
        <taxon>Eukaryota</taxon>
        <taxon>Fungi</taxon>
        <taxon>Dikarya</taxon>
        <taxon>Ascomycota</taxon>
        <taxon>Pezizomycotina</taxon>
        <taxon>Dothideomycetes</taxon>
        <taxon>Pleosporomycetidae</taxon>
        <taxon>Pleosporales</taxon>
        <taxon>Amniculicolaceae</taxon>
        <taxon>Amniculicola</taxon>
    </lineage>
</organism>
<dbReference type="SUPFAM" id="SSF51316">
    <property type="entry name" value="Mss4-like"/>
    <property type="match status" value="1"/>
</dbReference>
<proteinExistence type="inferred from homology"/>
<dbReference type="OrthoDB" id="2993351at2759"/>
<dbReference type="PANTHER" id="PTHR28620:SF1">
    <property type="entry name" value="CENP-V_GFA DOMAIN-CONTAINING PROTEIN"/>
    <property type="match status" value="1"/>
</dbReference>
<keyword evidence="7" id="KW-1185">Reference proteome</keyword>
<accession>A0A6A5X1B0</accession>
<feature type="region of interest" description="Disordered" evidence="4">
    <location>
        <begin position="137"/>
        <end position="161"/>
    </location>
</feature>
<dbReference type="AlphaFoldDB" id="A0A6A5X1B0"/>
<dbReference type="EMBL" id="ML977564">
    <property type="protein sequence ID" value="KAF2005335.1"/>
    <property type="molecule type" value="Genomic_DNA"/>
</dbReference>
<dbReference type="InterPro" id="IPR006913">
    <property type="entry name" value="CENP-V/GFA"/>
</dbReference>
<name>A0A6A5X1B0_9PLEO</name>
<feature type="compositionally biased region" description="Polar residues" evidence="4">
    <location>
        <begin position="151"/>
        <end position="161"/>
    </location>
</feature>
<comment type="similarity">
    <text evidence="1">Belongs to the Gfa family.</text>
</comment>
<evidence type="ECO:0000313" key="7">
    <source>
        <dbReference type="Proteomes" id="UP000799779"/>
    </source>
</evidence>
<dbReference type="GO" id="GO:0016846">
    <property type="term" value="F:carbon-sulfur lyase activity"/>
    <property type="evidence" value="ECO:0007669"/>
    <property type="project" value="InterPro"/>
</dbReference>
<dbReference type="Proteomes" id="UP000799779">
    <property type="component" value="Unassembled WGS sequence"/>
</dbReference>
<dbReference type="Pfam" id="PF04828">
    <property type="entry name" value="GFA"/>
    <property type="match status" value="1"/>
</dbReference>
<keyword evidence="3" id="KW-0862">Zinc</keyword>
<keyword evidence="2" id="KW-0479">Metal-binding</keyword>
<evidence type="ECO:0000256" key="3">
    <source>
        <dbReference type="ARBA" id="ARBA00022833"/>
    </source>
</evidence>
<gene>
    <name evidence="6" type="ORF">P154DRAFT_425222</name>
</gene>
<evidence type="ECO:0000259" key="5">
    <source>
        <dbReference type="PROSITE" id="PS51891"/>
    </source>
</evidence>
<protein>
    <recommendedName>
        <fullName evidence="5">CENP-V/GFA domain-containing protein</fullName>
    </recommendedName>
</protein>
<sequence>MSDEGFPTLPDYKSTDAQTYEVTCHCGTVKYSVTLTPPLPKQKVVSCNCSICTRNAYLLVYPLRRQVTIKSGEDTVKSYSFGSRRFLHQFCARCGSCIFFDPRTTEYGEEPDLLGVNVRMFKDVKINKLQIVHWDGKSKGEMSESPREAAEQSTARPWNLQ</sequence>